<dbReference type="InterPro" id="IPR026414">
    <property type="entry name" value="ExosoTase_F-assoc_memb"/>
</dbReference>
<protein>
    <submittedName>
        <fullName evidence="2">Exosortase F system-associated protein</fullName>
    </submittedName>
</protein>
<reference evidence="2 3" key="3">
    <citation type="submission" date="2020-02" db="EMBL/GenBank/DDBJ databases">
        <title>Flavobacterium profundi sp. nov., isolated from a deep-sea seamount.</title>
        <authorList>
            <person name="Zhang D.-C."/>
        </authorList>
    </citation>
    <scope>NUCLEOTIDE SEQUENCE [LARGE SCALE GENOMIC DNA]</scope>
    <source>
        <strain evidence="2 3">EC11</strain>
    </source>
</reference>
<comment type="caution">
    <text evidence="2">The sequence shown here is derived from an EMBL/GenBank/DDBJ whole genome shotgun (WGS) entry which is preliminary data.</text>
</comment>
<feature type="transmembrane region" description="Helical" evidence="1">
    <location>
        <begin position="118"/>
        <end position="142"/>
    </location>
</feature>
<keyword evidence="1" id="KW-1133">Transmembrane helix</keyword>
<accession>A0ABX0IRK6</accession>
<organism evidence="2 3">
    <name type="scientific">Flavobacterium jejuense</name>
    <dbReference type="NCBI Taxonomy" id="1544455"/>
    <lineage>
        <taxon>Bacteria</taxon>
        <taxon>Pseudomonadati</taxon>
        <taxon>Bacteroidota</taxon>
        <taxon>Flavobacteriia</taxon>
        <taxon>Flavobacteriales</taxon>
        <taxon>Flavobacteriaceae</taxon>
        <taxon>Flavobacterium</taxon>
    </lineage>
</organism>
<sequence>MIKKILRNKGRFFLIVVSLLFLVLVRTFESQLFYDPFLAFFKSNYQNQTLPEYDTLKLFLGVLSRYFLNTFFSLVLIYLIFKERKMLLFSVWLYLILFGFLIVTFFSILILIESPNYLVLFYVRRFLIQPLFLVLFVPAFYYQKMMK</sequence>
<evidence type="ECO:0000313" key="3">
    <source>
        <dbReference type="Proteomes" id="UP000817854"/>
    </source>
</evidence>
<proteinExistence type="predicted"/>
<evidence type="ECO:0000256" key="1">
    <source>
        <dbReference type="SAM" id="Phobius"/>
    </source>
</evidence>
<reference evidence="3" key="1">
    <citation type="submission" date="2019-05" db="EMBL/GenBank/DDBJ databases">
        <title>Flavobacterium profundi sp. nov., isolated from a deep-sea seamount.</title>
        <authorList>
            <person name="Zhang D.-C."/>
        </authorList>
    </citation>
    <scope>NUCLEOTIDE SEQUENCE [LARGE SCALE GENOMIC DNA]</scope>
    <source>
        <strain evidence="3">EC11</strain>
    </source>
</reference>
<keyword evidence="1" id="KW-0812">Transmembrane</keyword>
<dbReference type="RefSeq" id="WP_140962832.1">
    <property type="nucleotide sequence ID" value="NZ_VEVQ02000007.1"/>
</dbReference>
<evidence type="ECO:0000313" key="2">
    <source>
        <dbReference type="EMBL" id="NHN26512.1"/>
    </source>
</evidence>
<dbReference type="NCBIfam" id="TIGR04127">
    <property type="entry name" value="flavo_near_exo"/>
    <property type="match status" value="1"/>
</dbReference>
<dbReference type="Proteomes" id="UP000817854">
    <property type="component" value="Unassembled WGS sequence"/>
</dbReference>
<feature type="transmembrane region" description="Helical" evidence="1">
    <location>
        <begin position="58"/>
        <end position="79"/>
    </location>
</feature>
<name>A0ABX0IRK6_9FLAO</name>
<reference evidence="2 3" key="2">
    <citation type="submission" date="2019-05" db="EMBL/GenBank/DDBJ databases">
        <authorList>
            <person name="Lianzixin W."/>
        </authorList>
    </citation>
    <scope>NUCLEOTIDE SEQUENCE [LARGE SCALE GENOMIC DNA]</scope>
    <source>
        <strain evidence="2 3">EC11</strain>
    </source>
</reference>
<dbReference type="EMBL" id="VEVQ02000007">
    <property type="protein sequence ID" value="NHN26512.1"/>
    <property type="molecule type" value="Genomic_DNA"/>
</dbReference>
<keyword evidence="3" id="KW-1185">Reference proteome</keyword>
<gene>
    <name evidence="2" type="ORF">FIA58_012570</name>
</gene>
<feature type="transmembrane region" description="Helical" evidence="1">
    <location>
        <begin position="91"/>
        <end position="112"/>
    </location>
</feature>
<keyword evidence="1" id="KW-0472">Membrane</keyword>